<evidence type="ECO:0000313" key="2">
    <source>
        <dbReference type="EMBL" id="KGE70665.1"/>
    </source>
</evidence>
<keyword evidence="1" id="KW-0812">Transmembrane</keyword>
<gene>
    <name evidence="2" type="ORF">DC28_14225</name>
</gene>
<sequence>MALNFPFNLILGFLLGYLAVKLYGFIKGQMRSTIITHDDGVSAKTSMGENISIPWSLVTHAGRFFSTRIKKPVIFVYAESTDQLLSIPDQYSNFEQLLTEMREYIDIPEITLQENQTLNEYLKERLTDSEPS</sequence>
<evidence type="ECO:0000313" key="3">
    <source>
        <dbReference type="Proteomes" id="UP000029692"/>
    </source>
</evidence>
<name>A0A098QS16_9SPIO</name>
<comment type="caution">
    <text evidence="2">The sequence shown here is derived from an EMBL/GenBank/DDBJ whole genome shotgun (WGS) entry which is preliminary data.</text>
</comment>
<protein>
    <submittedName>
        <fullName evidence="2">Uncharacterized protein</fullName>
    </submittedName>
</protein>
<keyword evidence="1" id="KW-1133">Transmembrane helix</keyword>
<evidence type="ECO:0000256" key="1">
    <source>
        <dbReference type="SAM" id="Phobius"/>
    </source>
</evidence>
<dbReference type="AlphaFoldDB" id="A0A098QS16"/>
<proteinExistence type="predicted"/>
<keyword evidence="3" id="KW-1185">Reference proteome</keyword>
<keyword evidence="1" id="KW-0472">Membrane</keyword>
<accession>A0A098QS16</accession>
<reference evidence="2 3" key="1">
    <citation type="submission" date="2014-05" db="EMBL/GenBank/DDBJ databases">
        <title>De novo Genome Sequence of Spirocheata sp.</title>
        <authorList>
            <person name="Shivani Y."/>
            <person name="Subhash Y."/>
            <person name="Tushar L."/>
            <person name="Sasikala C."/>
            <person name="Ramana C.V."/>
        </authorList>
    </citation>
    <scope>NUCLEOTIDE SEQUENCE [LARGE SCALE GENOMIC DNA]</scope>
    <source>
        <strain evidence="2 3">JC230</strain>
    </source>
</reference>
<dbReference type="Proteomes" id="UP000029692">
    <property type="component" value="Unassembled WGS sequence"/>
</dbReference>
<dbReference type="EMBL" id="JNUP01000072">
    <property type="protein sequence ID" value="KGE70665.1"/>
    <property type="molecule type" value="Genomic_DNA"/>
</dbReference>
<organism evidence="2 3">
    <name type="scientific">Spirochaeta lutea</name>
    <dbReference type="NCBI Taxonomy" id="1480694"/>
    <lineage>
        <taxon>Bacteria</taxon>
        <taxon>Pseudomonadati</taxon>
        <taxon>Spirochaetota</taxon>
        <taxon>Spirochaetia</taxon>
        <taxon>Spirochaetales</taxon>
        <taxon>Spirochaetaceae</taxon>
        <taxon>Spirochaeta</taxon>
    </lineage>
</organism>
<feature type="transmembrane region" description="Helical" evidence="1">
    <location>
        <begin position="6"/>
        <end position="26"/>
    </location>
</feature>